<dbReference type="GO" id="GO:0010124">
    <property type="term" value="P:phenylacetate catabolic process"/>
    <property type="evidence" value="ECO:0007669"/>
    <property type="project" value="TreeGrafter"/>
</dbReference>
<evidence type="ECO:0000256" key="4">
    <source>
        <dbReference type="ARBA" id="ARBA00022679"/>
    </source>
</evidence>
<feature type="coiled-coil region" evidence="9">
    <location>
        <begin position="229"/>
        <end position="263"/>
    </location>
</feature>
<feature type="region of interest" description="Disordered" evidence="10">
    <location>
        <begin position="1"/>
        <end position="88"/>
    </location>
</feature>
<dbReference type="GO" id="GO:0006635">
    <property type="term" value="P:fatty acid beta-oxidation"/>
    <property type="evidence" value="ECO:0007669"/>
    <property type="project" value="TreeGrafter"/>
</dbReference>
<dbReference type="Proteomes" id="UP000070501">
    <property type="component" value="Unassembled WGS sequence"/>
</dbReference>
<reference evidence="14" key="1">
    <citation type="submission" date="2016-02" db="EMBL/GenBank/DDBJ databases">
        <title>Draft genome sequence of Microdochium bolleyi, a fungal endophyte of beachgrass.</title>
        <authorList>
            <consortium name="DOE Joint Genome Institute"/>
            <person name="David A.S."/>
            <person name="May G."/>
            <person name="Haridas S."/>
            <person name="Lim J."/>
            <person name="Wang M."/>
            <person name="Labutti K."/>
            <person name="Lipzen A."/>
            <person name="Barry K."/>
            <person name="Grigoriev I.V."/>
        </authorList>
    </citation>
    <scope>NUCLEOTIDE SEQUENCE [LARGE SCALE GENOMIC DNA]</scope>
    <source>
        <strain evidence="14">J235TASD1</strain>
    </source>
</reference>
<dbReference type="EC" id="2.3.1.16" evidence="7"/>
<dbReference type="Pfam" id="PF00108">
    <property type="entry name" value="Thiolase_N"/>
    <property type="match status" value="1"/>
</dbReference>
<dbReference type="InterPro" id="IPR020613">
    <property type="entry name" value="Thiolase_CS"/>
</dbReference>
<feature type="compositionally biased region" description="Polar residues" evidence="10">
    <location>
        <begin position="342"/>
        <end position="351"/>
    </location>
</feature>
<dbReference type="SUPFAM" id="SSF53901">
    <property type="entry name" value="Thiolase-like"/>
    <property type="match status" value="2"/>
</dbReference>
<feature type="region of interest" description="Disordered" evidence="10">
    <location>
        <begin position="297"/>
        <end position="324"/>
    </location>
</feature>
<feature type="compositionally biased region" description="Low complexity" evidence="10">
    <location>
        <begin position="297"/>
        <end position="314"/>
    </location>
</feature>
<dbReference type="OrthoDB" id="5404651at2759"/>
<feature type="domain" description="Thiolase N-terminal" evidence="11">
    <location>
        <begin position="584"/>
        <end position="849"/>
    </location>
</feature>
<feature type="domain" description="Thiolase C-terminal" evidence="12">
    <location>
        <begin position="860"/>
        <end position="980"/>
    </location>
</feature>
<name>A0A136JIU7_9PEZI</name>
<evidence type="ECO:0000256" key="2">
    <source>
        <dbReference type="ARBA" id="ARBA00004872"/>
    </source>
</evidence>
<dbReference type="PANTHER" id="PTHR43853:SF5">
    <property type="entry name" value="ACETYL-COA C-ACETYLTRANSFERASE"/>
    <property type="match status" value="1"/>
</dbReference>
<keyword evidence="9" id="KW-0175">Coiled coil</keyword>
<dbReference type="PROSITE" id="PS00099">
    <property type="entry name" value="THIOLASE_3"/>
    <property type="match status" value="1"/>
</dbReference>
<dbReference type="NCBIfam" id="TIGR01930">
    <property type="entry name" value="AcCoA-C-Actrans"/>
    <property type="match status" value="1"/>
</dbReference>
<keyword evidence="14" id="KW-1185">Reference proteome</keyword>
<feature type="region of interest" description="Disordered" evidence="10">
    <location>
        <begin position="451"/>
        <end position="487"/>
    </location>
</feature>
<dbReference type="AlphaFoldDB" id="A0A136JIU7"/>
<dbReference type="InterPro" id="IPR002155">
    <property type="entry name" value="Thiolase"/>
</dbReference>
<organism evidence="13 14">
    <name type="scientific">Microdochium bolleyi</name>
    <dbReference type="NCBI Taxonomy" id="196109"/>
    <lineage>
        <taxon>Eukaryota</taxon>
        <taxon>Fungi</taxon>
        <taxon>Dikarya</taxon>
        <taxon>Ascomycota</taxon>
        <taxon>Pezizomycotina</taxon>
        <taxon>Sordariomycetes</taxon>
        <taxon>Xylariomycetidae</taxon>
        <taxon>Xylariales</taxon>
        <taxon>Microdochiaceae</taxon>
        <taxon>Microdochium</taxon>
    </lineage>
</organism>
<dbReference type="PROSITE" id="PS00098">
    <property type="entry name" value="THIOLASE_1"/>
    <property type="match status" value="1"/>
</dbReference>
<dbReference type="InterPro" id="IPR020616">
    <property type="entry name" value="Thiolase_N"/>
</dbReference>
<evidence type="ECO:0000256" key="9">
    <source>
        <dbReference type="SAM" id="Coils"/>
    </source>
</evidence>
<accession>A0A136JIU7</accession>
<dbReference type="InterPro" id="IPR050215">
    <property type="entry name" value="Thiolase-like_sf_Thiolase"/>
</dbReference>
<evidence type="ECO:0000256" key="6">
    <source>
        <dbReference type="ARBA" id="ARBA00023315"/>
    </source>
</evidence>
<sequence>MPSGADKASPTSHEPPIGSNRPATPPRNSAPSSSQQTIMSTEPGSPIEPSASLKIETSDDRLTASQSRIIPSSLTPPPSSQVLQTNGAPSAGLPLGYVSSQRASIFSPPLTTANHAAARRDSNAATLEYVPPSAEQIAEADIEQLRVMFQSCLAENARHKMETAHHKLQYNLLSMQSEEDAKRAAVEHDMMRREVEALRVAEDARQARRELSAAAESTHAKYMHLKGCYEALIEDNDVLKKRVKSAKKVIQQKEDEIVGLIDERDMLLTRIRENREHFHMLCSPGGVFHGALTPKMATAATPQQPARATPRQTPKAAQNEARAAEDQNQAGFAALLQALSHDNNSAPSTPISGHRPTARMPPKHTRGVQSLSSLPNTPNGRVRGEYSALLPSIDLVPHTEPPARYGHGHDPVVVPHTPTPKRARKSRESTISADDNETLARAALEHVAAATQSYMSQGSRGSRRDMAEEDVYESQASQAASDMLRRDPRESFDIASSTAGSRDGTPYPGEKSMKLQSKLFAGVNKPGVSSEKRKHGNEDDSMRRDVQSSPPKKVRYGSDGRQERDFDARRGLAAVLAKAPTDTVILSALRTPVCRSNRGQLKDAYPEELLATVLKATLEANPNMDPKKVEDVAVGVVLSELGGSKAARMALNHVPGYDTHSTSLYTVNRACSSSLQAIANVAAQIRTGMISVGIGAGMESMTRNYGSRAIPVDVWPALKESGEQTARDCIMPMGLTSENVAQRYGVGREDQDALALQSHKRAARAQEEGRFDSQIVPVHTRYQEVDKQGNKVGEEQQITVTKDDGVRASVTAEALAKLKPAFKAEGTSTAGNSSQVSDGAAATLLMRRSTATELGLTSSIIGKFVSAVTVGCNPDEMGIGPALAIPELLRRLGLENKDVDRWEINEAFASQALYCIRELGLEGEMDKINPDGGAIALGHPLGATGARMTSTLLHGLGRTGGEVGVVSMCVGTGMGMAGLFVRE</sequence>
<gene>
    <name evidence="13" type="ORF">Micbo1qcDRAFT_130027</name>
</gene>
<evidence type="ECO:0000256" key="5">
    <source>
        <dbReference type="ARBA" id="ARBA00022958"/>
    </source>
</evidence>
<evidence type="ECO:0000259" key="11">
    <source>
        <dbReference type="Pfam" id="PF00108"/>
    </source>
</evidence>
<dbReference type="Pfam" id="PF02803">
    <property type="entry name" value="Thiolase_C"/>
    <property type="match status" value="1"/>
</dbReference>
<dbReference type="EMBL" id="KQ964245">
    <property type="protein sequence ID" value="KXJ97075.1"/>
    <property type="molecule type" value="Genomic_DNA"/>
</dbReference>
<dbReference type="Gene3D" id="3.40.47.10">
    <property type="match status" value="2"/>
</dbReference>
<feature type="region of interest" description="Disordered" evidence="10">
    <location>
        <begin position="492"/>
        <end position="511"/>
    </location>
</feature>
<keyword evidence="6" id="KW-0012">Acyltransferase</keyword>
<feature type="region of interest" description="Disordered" evidence="10">
    <location>
        <begin position="342"/>
        <end position="380"/>
    </location>
</feature>
<evidence type="ECO:0000259" key="12">
    <source>
        <dbReference type="Pfam" id="PF02803"/>
    </source>
</evidence>
<feature type="compositionally biased region" description="Polar residues" evidence="10">
    <location>
        <begin position="367"/>
        <end position="379"/>
    </location>
</feature>
<dbReference type="GO" id="GO:0003988">
    <property type="term" value="F:acetyl-CoA C-acyltransferase activity"/>
    <property type="evidence" value="ECO:0007669"/>
    <property type="project" value="UniProtKB-EC"/>
</dbReference>
<dbReference type="InterPro" id="IPR020617">
    <property type="entry name" value="Thiolase_C"/>
</dbReference>
<dbReference type="GO" id="GO:0005777">
    <property type="term" value="C:peroxisome"/>
    <property type="evidence" value="ECO:0007669"/>
    <property type="project" value="TreeGrafter"/>
</dbReference>
<evidence type="ECO:0000256" key="3">
    <source>
        <dbReference type="ARBA" id="ARBA00010982"/>
    </source>
</evidence>
<comment type="catalytic activity">
    <reaction evidence="8">
        <text>an acyl-CoA + acetyl-CoA = a 3-oxoacyl-CoA + CoA</text>
        <dbReference type="Rhea" id="RHEA:21564"/>
        <dbReference type="ChEBI" id="CHEBI:57287"/>
        <dbReference type="ChEBI" id="CHEBI:57288"/>
        <dbReference type="ChEBI" id="CHEBI:58342"/>
        <dbReference type="ChEBI" id="CHEBI:90726"/>
        <dbReference type="EC" id="2.3.1.16"/>
    </reaction>
</comment>
<dbReference type="STRING" id="196109.A0A136JIU7"/>
<evidence type="ECO:0000256" key="8">
    <source>
        <dbReference type="ARBA" id="ARBA00047605"/>
    </source>
</evidence>
<dbReference type="PROSITE" id="PS00737">
    <property type="entry name" value="THIOLASE_2"/>
    <property type="match status" value="1"/>
</dbReference>
<dbReference type="CDD" id="cd00751">
    <property type="entry name" value="thiolase"/>
    <property type="match status" value="1"/>
</dbReference>
<keyword evidence="5" id="KW-0630">Potassium</keyword>
<dbReference type="InterPro" id="IPR016039">
    <property type="entry name" value="Thiolase-like"/>
</dbReference>
<evidence type="ECO:0000256" key="1">
    <source>
        <dbReference type="ARBA" id="ARBA00001958"/>
    </source>
</evidence>
<comment type="similarity">
    <text evidence="3">Belongs to the thiolase-like superfamily. Thiolase family.</text>
</comment>
<feature type="region of interest" description="Disordered" evidence="10">
    <location>
        <begin position="522"/>
        <end position="564"/>
    </location>
</feature>
<dbReference type="InParanoid" id="A0A136JIU7"/>
<evidence type="ECO:0000256" key="10">
    <source>
        <dbReference type="SAM" id="MobiDB-lite"/>
    </source>
</evidence>
<comment type="cofactor">
    <cofactor evidence="1">
        <name>K(+)</name>
        <dbReference type="ChEBI" id="CHEBI:29103"/>
    </cofactor>
</comment>
<keyword evidence="4" id="KW-0808">Transferase</keyword>
<protein>
    <recommendedName>
        <fullName evidence="7">acetyl-CoA C-acyltransferase</fullName>
        <ecNumber evidence="7">2.3.1.16</ecNumber>
    </recommendedName>
</protein>
<comment type="pathway">
    <text evidence="2">Lipid metabolism; fatty acid metabolism.</text>
</comment>
<dbReference type="PANTHER" id="PTHR43853">
    <property type="entry name" value="3-KETOACYL-COA THIOLASE, PEROXISOMAL"/>
    <property type="match status" value="1"/>
</dbReference>
<evidence type="ECO:0000313" key="14">
    <source>
        <dbReference type="Proteomes" id="UP000070501"/>
    </source>
</evidence>
<dbReference type="InterPro" id="IPR020615">
    <property type="entry name" value="Thiolase_acyl_enz_int_AS"/>
</dbReference>
<dbReference type="InterPro" id="IPR020610">
    <property type="entry name" value="Thiolase_AS"/>
</dbReference>
<evidence type="ECO:0000256" key="7">
    <source>
        <dbReference type="ARBA" id="ARBA00024073"/>
    </source>
</evidence>
<feature type="region of interest" description="Disordered" evidence="10">
    <location>
        <begin position="405"/>
        <end position="436"/>
    </location>
</feature>
<feature type="compositionally biased region" description="Basic and acidic residues" evidence="10">
    <location>
        <begin position="536"/>
        <end position="546"/>
    </location>
</feature>
<feature type="compositionally biased region" description="Polar residues" evidence="10">
    <location>
        <begin position="451"/>
        <end position="460"/>
    </location>
</feature>
<evidence type="ECO:0000313" key="13">
    <source>
        <dbReference type="EMBL" id="KXJ97075.1"/>
    </source>
</evidence>
<proteinExistence type="inferred from homology"/>
<feature type="compositionally biased region" description="Polar residues" evidence="10">
    <location>
        <begin position="26"/>
        <end position="43"/>
    </location>
</feature>